<dbReference type="UniPathway" id="UPA00219"/>
<dbReference type="EC" id="3.4.16.4" evidence="6"/>
<gene>
    <name evidence="30" type="ORF">1438</name>
</gene>
<dbReference type="InterPro" id="IPR001264">
    <property type="entry name" value="Glyco_trans_51"/>
</dbReference>
<dbReference type="GO" id="GO:0009252">
    <property type="term" value="P:peptidoglycan biosynthetic process"/>
    <property type="evidence" value="ECO:0007669"/>
    <property type="project" value="UniProtKB-UniPathway"/>
</dbReference>
<evidence type="ECO:0000256" key="5">
    <source>
        <dbReference type="ARBA" id="ARBA00007739"/>
    </source>
</evidence>
<evidence type="ECO:0000256" key="19">
    <source>
        <dbReference type="ARBA" id="ARBA00023136"/>
    </source>
</evidence>
<dbReference type="GO" id="GO:0005886">
    <property type="term" value="C:plasma membrane"/>
    <property type="evidence" value="ECO:0007669"/>
    <property type="project" value="UniProtKB-SubCell"/>
</dbReference>
<keyword evidence="8" id="KW-1003">Cell membrane</keyword>
<dbReference type="GO" id="GO:0008955">
    <property type="term" value="F:peptidoglycan glycosyltransferase activity"/>
    <property type="evidence" value="ECO:0007669"/>
    <property type="project" value="UniProtKB-EC"/>
</dbReference>
<keyword evidence="11" id="KW-0328">Glycosyltransferase</keyword>
<evidence type="ECO:0000256" key="25">
    <source>
        <dbReference type="ARBA" id="ARBA00049902"/>
    </source>
</evidence>
<keyword evidence="20" id="KW-0046">Antibiotic resistance</keyword>
<evidence type="ECO:0000256" key="7">
    <source>
        <dbReference type="ARBA" id="ARBA00018638"/>
    </source>
</evidence>
<keyword evidence="13 27" id="KW-0812">Transmembrane</keyword>
<dbReference type="RefSeq" id="WP_046497058.1">
    <property type="nucleotide sequence ID" value="NZ_CGIH01000026.1"/>
</dbReference>
<dbReference type="InterPro" id="IPR001460">
    <property type="entry name" value="PCN-bd_Tpept"/>
</dbReference>
<dbReference type="Gene3D" id="1.10.3810.10">
    <property type="entry name" value="Biosynthetic peptidoglycan transglycosylase-like"/>
    <property type="match status" value="1"/>
</dbReference>
<keyword evidence="18 27" id="KW-1133">Transmembrane helix</keyword>
<dbReference type="Pfam" id="PF00912">
    <property type="entry name" value="Transgly"/>
    <property type="match status" value="1"/>
</dbReference>
<dbReference type="AlphaFoldDB" id="A0A0E4C8L1"/>
<feature type="domain" description="Penicillin-binding protein transpeptidase" evidence="28">
    <location>
        <begin position="346"/>
        <end position="621"/>
    </location>
</feature>
<keyword evidence="31" id="KW-1185">Reference proteome</keyword>
<dbReference type="SUPFAM" id="SSF56601">
    <property type="entry name" value="beta-lactamase/transpeptidase-like"/>
    <property type="match status" value="1"/>
</dbReference>
<evidence type="ECO:0000259" key="28">
    <source>
        <dbReference type="Pfam" id="PF00905"/>
    </source>
</evidence>
<dbReference type="InterPro" id="IPR023346">
    <property type="entry name" value="Lysozyme-like_dom_sf"/>
</dbReference>
<dbReference type="EMBL" id="CGIH01000026">
    <property type="protein sequence ID" value="CFX55603.1"/>
    <property type="molecule type" value="Genomic_DNA"/>
</dbReference>
<evidence type="ECO:0000256" key="8">
    <source>
        <dbReference type="ARBA" id="ARBA00022475"/>
    </source>
</evidence>
<evidence type="ECO:0000256" key="11">
    <source>
        <dbReference type="ARBA" id="ARBA00022676"/>
    </source>
</evidence>
<dbReference type="NCBIfam" id="TIGR02074">
    <property type="entry name" value="PBP_1a_fam"/>
    <property type="match status" value="1"/>
</dbReference>
<evidence type="ECO:0000313" key="30">
    <source>
        <dbReference type="EMBL" id="CFX55603.1"/>
    </source>
</evidence>
<dbReference type="InterPro" id="IPR036950">
    <property type="entry name" value="PBP_transglycosylase"/>
</dbReference>
<feature type="transmembrane region" description="Helical" evidence="27">
    <location>
        <begin position="21"/>
        <end position="45"/>
    </location>
</feature>
<dbReference type="Gene3D" id="3.40.710.10">
    <property type="entry name" value="DD-peptidase/beta-lactamase superfamily"/>
    <property type="match status" value="1"/>
</dbReference>
<dbReference type="InterPro" id="IPR050396">
    <property type="entry name" value="Glycosyltr_51/Transpeptidase"/>
</dbReference>
<evidence type="ECO:0000256" key="6">
    <source>
        <dbReference type="ARBA" id="ARBA00012448"/>
    </source>
</evidence>
<evidence type="ECO:0000256" key="24">
    <source>
        <dbReference type="ARBA" id="ARBA00044770"/>
    </source>
</evidence>
<keyword evidence="17" id="KW-0573">Peptidoglycan synthesis</keyword>
<evidence type="ECO:0000313" key="31">
    <source>
        <dbReference type="Proteomes" id="UP000045545"/>
    </source>
</evidence>
<protein>
    <recommendedName>
        <fullName evidence="7">Penicillin-binding protein 1A</fullName>
        <ecNumber evidence="24">2.4.99.28</ecNumber>
        <ecNumber evidence="6">3.4.16.4</ecNumber>
    </recommendedName>
</protein>
<keyword evidence="16" id="KW-0735">Signal-anchor</keyword>
<dbReference type="GO" id="GO:0046677">
    <property type="term" value="P:response to antibiotic"/>
    <property type="evidence" value="ECO:0007669"/>
    <property type="project" value="UniProtKB-KW"/>
</dbReference>
<evidence type="ECO:0000256" key="14">
    <source>
        <dbReference type="ARBA" id="ARBA00022801"/>
    </source>
</evidence>
<comment type="pathway">
    <text evidence="3">Cell wall biogenesis; peptidoglycan biosynthesis.</text>
</comment>
<keyword evidence="15" id="KW-0133">Cell shape</keyword>
<evidence type="ECO:0000256" key="13">
    <source>
        <dbReference type="ARBA" id="ARBA00022692"/>
    </source>
</evidence>
<comment type="catalytic activity">
    <reaction evidence="23">
        <text>Preferential cleavage: (Ac)2-L-Lys-D-Ala-|-D-Ala. Also transpeptidation of peptidyl-alanyl moieties that are N-acyl substituents of D-alanine.</text>
        <dbReference type="EC" id="3.4.16.4"/>
    </reaction>
</comment>
<evidence type="ECO:0000256" key="22">
    <source>
        <dbReference type="ARBA" id="ARBA00023316"/>
    </source>
</evidence>
<dbReference type="EC" id="2.4.99.28" evidence="24"/>
<evidence type="ECO:0000256" key="12">
    <source>
        <dbReference type="ARBA" id="ARBA00022679"/>
    </source>
</evidence>
<sequence length="805" mass="88500">MEREQKPDSKPAQIKKERKGWQILISVIALVVLGSLVGTLAFVAADLPAWSEEQLTGANATLLFDDEGQVFYRLHAEEDRTAITLDKVPDDLIQAFIATEDQAFYEHHGINFKGIARAVISNIQTRDLTGQGASTITQQLARNAFLSSDKTWYRKAREALLAFRLEANYSKDEILGLYLNKIYFGAGAYGVQAAANTYFGKDISGLTLPESALLAGLVQSPSTYDPFLNFDAAKARQKIVLNSMVKCNFISQAQADEAWAEQIHLVKGQNSIERYGFFVDAVIEEALQKLKQNGIENPDYAIYRNGLKIYTTMDADLQLHGEEYFKDPAKFPSETKEGQPIQVGMAVIDHSSGEVKAIMGGREYKQQRGFNRATQAYRQPGSTIKPLTVYVPALEKGIMPYTVLDDSPISYKVGNEVWSPQNYDYTFRGLIPMRTAVQWSVNTYAVQLLDKIGVRSGFDCGKSLGLPLIDTPGKNDLGLAPLSLGGLTKGVTPLQMASAYGSIGNGGIYIKGHFITKIVDNKGLTVYEYKPAFSRAMSKETAWLMTNMLQTVVSSGTGTNARVPGVPTAGKTGTSEENRDCWFCGFTPTYCGAVWMGYDAHYTMNNQYGGNYPAKLLRSMLEKAHTGKKTASWSKPANIISVSVCSKSGLLPSGSCPEDQIITEYCVKQHTPKNTCPSHRTIVICKESGKLAGKFCPHTEVLSVVQVGSNSAEQSKIPTEKCDIHTDFNVPGLFKNTVKVCRDPIHKGKLYRANIPNASQTGGCPADHIEEIIVPPGERLPFCPLEEHQVKKQKPGDIVEQILNN</sequence>
<comment type="pathway">
    <text evidence="26">Glycan biosynthesis.</text>
</comment>
<comment type="similarity">
    <text evidence="4">In the C-terminal section; belongs to the transpeptidase family.</text>
</comment>
<keyword evidence="12" id="KW-0808">Transferase</keyword>
<keyword evidence="14" id="KW-0378">Hydrolase</keyword>
<evidence type="ECO:0000256" key="10">
    <source>
        <dbReference type="ARBA" id="ARBA00022670"/>
    </source>
</evidence>
<name>A0A0E4C8L1_9FIRM</name>
<evidence type="ECO:0000256" key="21">
    <source>
        <dbReference type="ARBA" id="ARBA00023268"/>
    </source>
</evidence>
<dbReference type="InterPro" id="IPR012338">
    <property type="entry name" value="Beta-lactam/transpept-like"/>
</dbReference>
<comment type="similarity">
    <text evidence="5">In the N-terminal section; belongs to the glycosyltransferase 51 family.</text>
</comment>
<evidence type="ECO:0000256" key="23">
    <source>
        <dbReference type="ARBA" id="ARBA00034000"/>
    </source>
</evidence>
<evidence type="ECO:0000256" key="3">
    <source>
        <dbReference type="ARBA" id="ARBA00004752"/>
    </source>
</evidence>
<feature type="domain" description="Glycosyl transferase family 51" evidence="29">
    <location>
        <begin position="68"/>
        <end position="244"/>
    </location>
</feature>
<dbReference type="SUPFAM" id="SSF53955">
    <property type="entry name" value="Lysozyme-like"/>
    <property type="match status" value="1"/>
</dbReference>
<evidence type="ECO:0000256" key="26">
    <source>
        <dbReference type="ARBA" id="ARBA00060592"/>
    </source>
</evidence>
<keyword evidence="22" id="KW-0961">Cell wall biogenesis/degradation</keyword>
<keyword evidence="19 27" id="KW-0472">Membrane</keyword>
<evidence type="ECO:0000256" key="16">
    <source>
        <dbReference type="ARBA" id="ARBA00022968"/>
    </source>
</evidence>
<evidence type="ECO:0000256" key="9">
    <source>
        <dbReference type="ARBA" id="ARBA00022645"/>
    </source>
</evidence>
<keyword evidence="10" id="KW-0645">Protease</keyword>
<evidence type="ECO:0000256" key="17">
    <source>
        <dbReference type="ARBA" id="ARBA00022984"/>
    </source>
</evidence>
<evidence type="ECO:0000256" key="2">
    <source>
        <dbReference type="ARBA" id="ARBA00004401"/>
    </source>
</evidence>
<dbReference type="Proteomes" id="UP000045545">
    <property type="component" value="Unassembled WGS sequence"/>
</dbReference>
<reference evidence="30 31" key="1">
    <citation type="submission" date="2015-03" db="EMBL/GenBank/DDBJ databases">
        <authorList>
            <person name="Murphy D."/>
        </authorList>
    </citation>
    <scope>NUCLEOTIDE SEQUENCE [LARGE SCALE GENOMIC DNA]</scope>
    <source>
        <strain evidence="30 31">OL-4</strain>
    </source>
</reference>
<dbReference type="GO" id="GO:0071555">
    <property type="term" value="P:cell wall organization"/>
    <property type="evidence" value="ECO:0007669"/>
    <property type="project" value="UniProtKB-KW"/>
</dbReference>
<comment type="subcellular location">
    <subcellularLocation>
        <location evidence="2">Cell membrane</location>
        <topology evidence="2">Single-pass type II membrane protein</topology>
    </subcellularLocation>
</comment>
<keyword evidence="9" id="KW-0121">Carboxypeptidase</keyword>
<keyword evidence="21" id="KW-0511">Multifunctional enzyme</keyword>
<organism evidence="30 31">
    <name type="scientific">Syntrophomonas zehnderi OL-4</name>
    <dbReference type="NCBI Taxonomy" id="690567"/>
    <lineage>
        <taxon>Bacteria</taxon>
        <taxon>Bacillati</taxon>
        <taxon>Bacillota</taxon>
        <taxon>Clostridia</taxon>
        <taxon>Eubacteriales</taxon>
        <taxon>Syntrophomonadaceae</taxon>
        <taxon>Syntrophomonas</taxon>
    </lineage>
</organism>
<dbReference type="GO" id="GO:0030288">
    <property type="term" value="C:outer membrane-bounded periplasmic space"/>
    <property type="evidence" value="ECO:0007669"/>
    <property type="project" value="TreeGrafter"/>
</dbReference>
<dbReference type="GO" id="GO:0006508">
    <property type="term" value="P:proteolysis"/>
    <property type="evidence" value="ECO:0007669"/>
    <property type="project" value="UniProtKB-KW"/>
</dbReference>
<evidence type="ECO:0000259" key="29">
    <source>
        <dbReference type="Pfam" id="PF00912"/>
    </source>
</evidence>
<evidence type="ECO:0000256" key="18">
    <source>
        <dbReference type="ARBA" id="ARBA00022989"/>
    </source>
</evidence>
<dbReference type="GO" id="GO:0008360">
    <property type="term" value="P:regulation of cell shape"/>
    <property type="evidence" value="ECO:0007669"/>
    <property type="project" value="UniProtKB-KW"/>
</dbReference>
<dbReference type="PANTHER" id="PTHR32282:SF11">
    <property type="entry name" value="PENICILLIN-BINDING PROTEIN 1B"/>
    <property type="match status" value="1"/>
</dbReference>
<dbReference type="FunFam" id="1.10.3810.10:FF:000001">
    <property type="entry name" value="Penicillin-binding protein 1A"/>
    <property type="match status" value="1"/>
</dbReference>
<dbReference type="GO" id="GO:0009002">
    <property type="term" value="F:serine-type D-Ala-D-Ala carboxypeptidase activity"/>
    <property type="evidence" value="ECO:0007669"/>
    <property type="project" value="UniProtKB-EC"/>
</dbReference>
<evidence type="ECO:0000256" key="15">
    <source>
        <dbReference type="ARBA" id="ARBA00022960"/>
    </source>
</evidence>
<evidence type="ECO:0000256" key="20">
    <source>
        <dbReference type="ARBA" id="ARBA00023251"/>
    </source>
</evidence>
<evidence type="ECO:0000256" key="4">
    <source>
        <dbReference type="ARBA" id="ARBA00007090"/>
    </source>
</evidence>
<proteinExistence type="inferred from homology"/>
<evidence type="ECO:0000256" key="27">
    <source>
        <dbReference type="SAM" id="Phobius"/>
    </source>
</evidence>
<dbReference type="PANTHER" id="PTHR32282">
    <property type="entry name" value="BINDING PROTEIN TRANSPEPTIDASE, PUTATIVE-RELATED"/>
    <property type="match status" value="1"/>
</dbReference>
<dbReference type="STRING" id="690567.1438"/>
<dbReference type="Pfam" id="PF00905">
    <property type="entry name" value="Transpeptidase"/>
    <property type="match status" value="1"/>
</dbReference>
<evidence type="ECO:0000256" key="1">
    <source>
        <dbReference type="ARBA" id="ARBA00002624"/>
    </source>
</evidence>
<accession>A0A0E4C8L1</accession>
<comment type="function">
    <text evidence="1">Cell wall formation. Synthesis of cross-linked peptidoglycan from the lipid intermediates. The enzyme has a penicillin-insensitive transglycosylase N-terminal domain (formation of linear glycan strands) and a penicillin-sensitive transpeptidase C-terminal domain (cross-linking of the peptide subunits).</text>
</comment>
<dbReference type="OrthoDB" id="9766909at2"/>
<dbReference type="GO" id="GO:0008658">
    <property type="term" value="F:penicillin binding"/>
    <property type="evidence" value="ECO:0007669"/>
    <property type="project" value="InterPro"/>
</dbReference>
<comment type="catalytic activity">
    <reaction evidence="25">
        <text>[GlcNAc-(1-&gt;4)-Mur2Ac(oyl-L-Ala-gamma-D-Glu-L-Lys-D-Ala-D-Ala)](n)-di-trans,octa-cis-undecaprenyl diphosphate + beta-D-GlcNAc-(1-&gt;4)-Mur2Ac(oyl-L-Ala-gamma-D-Glu-L-Lys-D-Ala-D-Ala)-di-trans,octa-cis-undecaprenyl diphosphate = [GlcNAc-(1-&gt;4)-Mur2Ac(oyl-L-Ala-gamma-D-Glu-L-Lys-D-Ala-D-Ala)](n+1)-di-trans,octa-cis-undecaprenyl diphosphate + di-trans,octa-cis-undecaprenyl diphosphate + H(+)</text>
        <dbReference type="Rhea" id="RHEA:23708"/>
        <dbReference type="Rhea" id="RHEA-COMP:9602"/>
        <dbReference type="Rhea" id="RHEA-COMP:9603"/>
        <dbReference type="ChEBI" id="CHEBI:15378"/>
        <dbReference type="ChEBI" id="CHEBI:58405"/>
        <dbReference type="ChEBI" id="CHEBI:60033"/>
        <dbReference type="ChEBI" id="CHEBI:78435"/>
        <dbReference type="EC" id="2.4.99.28"/>
    </reaction>
</comment>